<dbReference type="AlphaFoldDB" id="A0AA46TIS1"/>
<feature type="transmembrane region" description="Helical" evidence="2">
    <location>
        <begin position="116"/>
        <end position="133"/>
    </location>
</feature>
<evidence type="ECO:0000256" key="2">
    <source>
        <dbReference type="SAM" id="Phobius"/>
    </source>
</evidence>
<keyword evidence="2" id="KW-0472">Membrane</keyword>
<keyword evidence="5" id="KW-1185">Reference proteome</keyword>
<evidence type="ECO:0000259" key="3">
    <source>
        <dbReference type="Pfam" id="PF14378"/>
    </source>
</evidence>
<feature type="transmembrane region" description="Helical" evidence="2">
    <location>
        <begin position="210"/>
        <end position="231"/>
    </location>
</feature>
<accession>A0AA46TIS1</accession>
<proteinExistence type="predicted"/>
<feature type="domain" description="Inositolphosphotransferase Aur1/Ipt1" evidence="3">
    <location>
        <begin position="152"/>
        <end position="275"/>
    </location>
</feature>
<dbReference type="Proteomes" id="UP001164390">
    <property type="component" value="Chromosome"/>
</dbReference>
<dbReference type="KEGG" id="sgrg:L0C25_00565"/>
<protein>
    <submittedName>
        <fullName evidence="4">Phosphatase PAP2 family protein</fullName>
    </submittedName>
</protein>
<evidence type="ECO:0000313" key="4">
    <source>
        <dbReference type="EMBL" id="UYM05612.1"/>
    </source>
</evidence>
<keyword evidence="2" id="KW-1133">Transmembrane helix</keyword>
<feature type="region of interest" description="Disordered" evidence="1">
    <location>
        <begin position="329"/>
        <end position="374"/>
    </location>
</feature>
<feature type="transmembrane region" description="Helical" evidence="2">
    <location>
        <begin position="12"/>
        <end position="32"/>
    </location>
</feature>
<organism evidence="4 5">
    <name type="scientific">Solicola gregarius</name>
    <dbReference type="NCBI Taxonomy" id="2908642"/>
    <lineage>
        <taxon>Bacteria</taxon>
        <taxon>Bacillati</taxon>
        <taxon>Actinomycetota</taxon>
        <taxon>Actinomycetes</taxon>
        <taxon>Propionibacteriales</taxon>
        <taxon>Nocardioidaceae</taxon>
        <taxon>Solicola</taxon>
    </lineage>
</organism>
<evidence type="ECO:0000256" key="1">
    <source>
        <dbReference type="SAM" id="MobiDB-lite"/>
    </source>
</evidence>
<name>A0AA46TIS1_9ACTN</name>
<dbReference type="Pfam" id="PF14378">
    <property type="entry name" value="PAP2_3"/>
    <property type="match status" value="1"/>
</dbReference>
<keyword evidence="2" id="KW-0812">Transmembrane</keyword>
<reference evidence="4" key="1">
    <citation type="submission" date="2022-01" db="EMBL/GenBank/DDBJ databases">
        <title>Nocardioidaceae gen. sp. A5X3R13.</title>
        <authorList>
            <person name="Lopez Marin M.A."/>
            <person name="Uhlik O."/>
        </authorList>
    </citation>
    <scope>NUCLEOTIDE SEQUENCE</scope>
    <source>
        <strain evidence="4">A5X3R13</strain>
    </source>
</reference>
<feature type="transmembrane region" description="Helical" evidence="2">
    <location>
        <begin position="44"/>
        <end position="65"/>
    </location>
</feature>
<dbReference type="GO" id="GO:0016020">
    <property type="term" value="C:membrane"/>
    <property type="evidence" value="ECO:0007669"/>
    <property type="project" value="UniProtKB-SubCell"/>
</dbReference>
<feature type="compositionally biased region" description="Basic residues" evidence="1">
    <location>
        <begin position="329"/>
        <end position="339"/>
    </location>
</feature>
<feature type="transmembrane region" description="Helical" evidence="2">
    <location>
        <begin position="177"/>
        <end position="203"/>
    </location>
</feature>
<gene>
    <name evidence="4" type="ORF">L0C25_00565</name>
</gene>
<sequence length="374" mass="42017">MRRVLTWLRAWPYTFIVCVSIVSAAVAMIVAARLDRPITDPEGFLGPAYVRLPLIGLGMLAADVLPRAFARAYRTVAASHSYTGVRGKLVAAFWSCARIVPDTRYVLREHWSWKRGGYVAAGLITFYTCYVSYRNLKSFLPLITDRNYDSQLDQFDAFLFFGTRPSLFLHDVLGTDIAAHILGIWYISYLPLNVLILGAMVAWSKNLGRGAWAATALSLNWILGVISYYALPTLGPGIAYPSYIWELDDNSASTLQHALTMSRNQFVSDLDDPTLSQGGRRLRVAARLRCTHRVPAVPPVGHVAMALQHRVGVSRRHRSGHSLLRLALRRRRHRRRRDRGRLGVDRRQGHRSTDQAEREPRTSGSCGGVRRHAA</sequence>
<dbReference type="EMBL" id="CP094970">
    <property type="protein sequence ID" value="UYM05612.1"/>
    <property type="molecule type" value="Genomic_DNA"/>
</dbReference>
<dbReference type="InterPro" id="IPR026841">
    <property type="entry name" value="Aur1/Ipt1"/>
</dbReference>
<feature type="compositionally biased region" description="Basic and acidic residues" evidence="1">
    <location>
        <begin position="340"/>
        <end position="361"/>
    </location>
</feature>
<evidence type="ECO:0000313" key="5">
    <source>
        <dbReference type="Proteomes" id="UP001164390"/>
    </source>
</evidence>